<dbReference type="AlphaFoldDB" id="A0A2M8FEF1"/>
<name>A0A2M8FEF1_9BACT</name>
<gene>
    <name evidence="1" type="ORF">CO026_02605</name>
</gene>
<organism evidence="1 2">
    <name type="scientific">Candidatus Kaiserbacteria bacterium CG_4_9_14_0_2_um_filter_41_32</name>
    <dbReference type="NCBI Taxonomy" id="1974601"/>
    <lineage>
        <taxon>Bacteria</taxon>
        <taxon>Candidatus Kaiseribacteriota</taxon>
    </lineage>
</organism>
<evidence type="ECO:0000313" key="1">
    <source>
        <dbReference type="EMBL" id="PJC56014.1"/>
    </source>
</evidence>
<dbReference type="Proteomes" id="UP000230391">
    <property type="component" value="Unassembled WGS sequence"/>
</dbReference>
<sequence>MIALAGHAQVASGRTGGALALLKADGNRSL</sequence>
<dbReference type="EMBL" id="PFRD01000093">
    <property type="protein sequence ID" value="PJC56014.1"/>
    <property type="molecule type" value="Genomic_DNA"/>
</dbReference>
<accession>A0A2M8FEF1</accession>
<protein>
    <submittedName>
        <fullName evidence="1">Uncharacterized protein</fullName>
    </submittedName>
</protein>
<proteinExistence type="predicted"/>
<comment type="caution">
    <text evidence="1">The sequence shown here is derived from an EMBL/GenBank/DDBJ whole genome shotgun (WGS) entry which is preliminary data.</text>
</comment>
<reference evidence="2" key="1">
    <citation type="submission" date="2017-09" db="EMBL/GenBank/DDBJ databases">
        <title>Depth-based differentiation of microbial function through sediment-hosted aquifers and enrichment of novel symbionts in the deep terrestrial subsurface.</title>
        <authorList>
            <person name="Probst A.J."/>
            <person name="Ladd B."/>
            <person name="Jarett J.K."/>
            <person name="Geller-Mcgrath D.E."/>
            <person name="Sieber C.M.K."/>
            <person name="Emerson J.B."/>
            <person name="Anantharaman K."/>
            <person name="Thomas B.C."/>
            <person name="Malmstrom R."/>
            <person name="Stieglmeier M."/>
            <person name="Klingl A."/>
            <person name="Woyke T."/>
            <person name="Ryan C.M."/>
            <person name="Banfield J.F."/>
        </authorList>
    </citation>
    <scope>NUCLEOTIDE SEQUENCE [LARGE SCALE GENOMIC DNA]</scope>
</reference>
<evidence type="ECO:0000313" key="2">
    <source>
        <dbReference type="Proteomes" id="UP000230391"/>
    </source>
</evidence>